<organism evidence="1 2">
    <name type="scientific">Eumeta variegata</name>
    <name type="common">Bagworm moth</name>
    <name type="synonym">Eumeta japonica</name>
    <dbReference type="NCBI Taxonomy" id="151549"/>
    <lineage>
        <taxon>Eukaryota</taxon>
        <taxon>Metazoa</taxon>
        <taxon>Ecdysozoa</taxon>
        <taxon>Arthropoda</taxon>
        <taxon>Hexapoda</taxon>
        <taxon>Insecta</taxon>
        <taxon>Pterygota</taxon>
        <taxon>Neoptera</taxon>
        <taxon>Endopterygota</taxon>
        <taxon>Lepidoptera</taxon>
        <taxon>Glossata</taxon>
        <taxon>Ditrysia</taxon>
        <taxon>Tineoidea</taxon>
        <taxon>Psychidae</taxon>
        <taxon>Oiketicinae</taxon>
        <taxon>Eumeta</taxon>
    </lineage>
</organism>
<dbReference type="AlphaFoldDB" id="A0A4C2ABS2"/>
<gene>
    <name evidence="1" type="ORF">EVAR_69911_1</name>
</gene>
<reference evidence="1 2" key="1">
    <citation type="journal article" date="2019" name="Commun. Biol.">
        <title>The bagworm genome reveals a unique fibroin gene that provides high tensile strength.</title>
        <authorList>
            <person name="Kono N."/>
            <person name="Nakamura H."/>
            <person name="Ohtoshi R."/>
            <person name="Tomita M."/>
            <person name="Numata K."/>
            <person name="Arakawa K."/>
        </authorList>
    </citation>
    <scope>NUCLEOTIDE SEQUENCE [LARGE SCALE GENOMIC DNA]</scope>
</reference>
<dbReference type="Proteomes" id="UP000299102">
    <property type="component" value="Unassembled WGS sequence"/>
</dbReference>
<keyword evidence="2" id="KW-1185">Reference proteome</keyword>
<dbReference type="OrthoDB" id="7487383at2759"/>
<evidence type="ECO:0000313" key="2">
    <source>
        <dbReference type="Proteomes" id="UP000299102"/>
    </source>
</evidence>
<dbReference type="EMBL" id="BGZK01002841">
    <property type="protein sequence ID" value="GBP96853.1"/>
    <property type="molecule type" value="Genomic_DNA"/>
</dbReference>
<sequence length="294" mass="33152">MIDIAKDLHFDVLILTLTFRKRKIQAGYTRYRLMRGVALNVRCIETLQSFNSDHRPIFLRVGPPNGEQPPKNKIITSWRKVSLLLQETDIPILNDIPDNIETTDEIDYTIGALTNHIATVVENSSREVPAADSRQKLPEEVCVQLKAKNAAMHSASSYPTCKNKSCAPPHSLIASATYSRHLHITFKKATEYSLRSAGPPHFRGRKALRSKKHANRITRQSRAVNISMLPAAFDEYVKAYGLTAGCYYVVQVFVRESPDTAHNEFFSSIPFAFEENYKKTTLSQSQTAARTVNI</sequence>
<evidence type="ECO:0000313" key="1">
    <source>
        <dbReference type="EMBL" id="GBP96853.1"/>
    </source>
</evidence>
<proteinExistence type="predicted"/>
<protein>
    <submittedName>
        <fullName evidence="1">Uncharacterized protein</fullName>
    </submittedName>
</protein>
<name>A0A4C2ABS2_EUMVA</name>
<accession>A0A4C2ABS2</accession>
<comment type="caution">
    <text evidence="1">The sequence shown here is derived from an EMBL/GenBank/DDBJ whole genome shotgun (WGS) entry which is preliminary data.</text>
</comment>